<feature type="region of interest" description="Disordered" evidence="1">
    <location>
        <begin position="126"/>
        <end position="223"/>
    </location>
</feature>
<evidence type="ECO:0000256" key="1">
    <source>
        <dbReference type="SAM" id="MobiDB-lite"/>
    </source>
</evidence>
<name>A0A428PAI1_9HYPO</name>
<feature type="compositionally biased region" description="Basic and acidic residues" evidence="1">
    <location>
        <begin position="132"/>
        <end position="154"/>
    </location>
</feature>
<dbReference type="OrthoDB" id="5094823at2759"/>
<sequence length="223" mass="25111">MTMTTSPDFSIRHYLHDDEADASQAQPPTNTPSQQHLAEAEEQDVHRASIDSTSSSRRSSIQGHLERLRRRTAFNISGEERIEPIEINGDDAWPEEPVWDWFALDNVFHRPAPSSRGDFKHLICPLSPTSKPTREQEEPERAVKAYEDRHRPAEEIDVGPTDTTTNPAYLHSSRPLPDQQPAKPELGQNGIPLFCPPPQPHGHKRRSADDADGDDGHKKARKS</sequence>
<dbReference type="AlphaFoldDB" id="A0A428PAI1"/>
<evidence type="ECO:0000313" key="3">
    <source>
        <dbReference type="Proteomes" id="UP000288168"/>
    </source>
</evidence>
<feature type="compositionally biased region" description="Polar residues" evidence="1">
    <location>
        <begin position="23"/>
        <end position="36"/>
    </location>
</feature>
<feature type="compositionally biased region" description="Low complexity" evidence="1">
    <location>
        <begin position="50"/>
        <end position="61"/>
    </location>
</feature>
<evidence type="ECO:0000313" key="2">
    <source>
        <dbReference type="EMBL" id="RSL50080.1"/>
    </source>
</evidence>
<dbReference type="Proteomes" id="UP000288168">
    <property type="component" value="Unassembled WGS sequence"/>
</dbReference>
<protein>
    <submittedName>
        <fullName evidence="2">Uncharacterized protein</fullName>
    </submittedName>
</protein>
<comment type="caution">
    <text evidence="2">The sequence shown here is derived from an EMBL/GenBank/DDBJ whole genome shotgun (WGS) entry which is preliminary data.</text>
</comment>
<gene>
    <name evidence="2" type="ORF">CEP54_012123</name>
</gene>
<proteinExistence type="predicted"/>
<keyword evidence="3" id="KW-1185">Reference proteome</keyword>
<reference evidence="2 3" key="1">
    <citation type="submission" date="2017-06" db="EMBL/GenBank/DDBJ databases">
        <title>Comparative genomic analysis of Ambrosia Fusariam Clade fungi.</title>
        <authorList>
            <person name="Stajich J.E."/>
            <person name="Carrillo J."/>
            <person name="Kijimoto T."/>
            <person name="Eskalen A."/>
            <person name="O'Donnell K."/>
            <person name="Kasson M."/>
        </authorList>
    </citation>
    <scope>NUCLEOTIDE SEQUENCE [LARGE SCALE GENOMIC DNA]</scope>
    <source>
        <strain evidence="2 3">NRRL62584</strain>
    </source>
</reference>
<accession>A0A428PAI1</accession>
<organism evidence="2 3">
    <name type="scientific">Fusarium duplospermum</name>
    <dbReference type="NCBI Taxonomy" id="1325734"/>
    <lineage>
        <taxon>Eukaryota</taxon>
        <taxon>Fungi</taxon>
        <taxon>Dikarya</taxon>
        <taxon>Ascomycota</taxon>
        <taxon>Pezizomycotina</taxon>
        <taxon>Sordariomycetes</taxon>
        <taxon>Hypocreomycetidae</taxon>
        <taxon>Hypocreales</taxon>
        <taxon>Nectriaceae</taxon>
        <taxon>Fusarium</taxon>
        <taxon>Fusarium solani species complex</taxon>
    </lineage>
</organism>
<feature type="region of interest" description="Disordered" evidence="1">
    <location>
        <begin position="1"/>
        <end position="64"/>
    </location>
</feature>
<dbReference type="EMBL" id="NKCI01000169">
    <property type="protein sequence ID" value="RSL50080.1"/>
    <property type="molecule type" value="Genomic_DNA"/>
</dbReference>